<dbReference type="InterPro" id="IPR058634">
    <property type="entry name" value="AaeA-lik-b-barrel"/>
</dbReference>
<dbReference type="Pfam" id="PF25917">
    <property type="entry name" value="BSH_RND"/>
    <property type="match status" value="1"/>
</dbReference>
<dbReference type="InterPro" id="IPR050739">
    <property type="entry name" value="MFP"/>
</dbReference>
<evidence type="ECO:0000256" key="1">
    <source>
        <dbReference type="ARBA" id="ARBA00004167"/>
    </source>
</evidence>
<dbReference type="Gene3D" id="1.10.287.470">
    <property type="entry name" value="Helix hairpin bin"/>
    <property type="match status" value="2"/>
</dbReference>
<feature type="transmembrane region" description="Helical" evidence="6">
    <location>
        <begin position="12"/>
        <end position="30"/>
    </location>
</feature>
<feature type="domain" description="Multidrug resistance protein MdtA-like barrel-sandwich hybrid" evidence="8">
    <location>
        <begin position="45"/>
        <end position="227"/>
    </location>
</feature>
<comment type="subcellular location">
    <subcellularLocation>
        <location evidence="1">Membrane</location>
        <topology evidence="1">Single-pass membrane protein</topology>
    </subcellularLocation>
</comment>
<accession>A0A1J5T1N3</accession>
<dbReference type="AlphaFoldDB" id="A0A1J5T1N3"/>
<dbReference type="InterPro" id="IPR058624">
    <property type="entry name" value="MdtA-like_HH"/>
</dbReference>
<evidence type="ECO:0000259" key="9">
    <source>
        <dbReference type="Pfam" id="PF25963"/>
    </source>
</evidence>
<feature type="domain" description="Multidrug resistance protein MdtA-like alpha-helical hairpin" evidence="7">
    <location>
        <begin position="107"/>
        <end position="168"/>
    </location>
</feature>
<dbReference type="Pfam" id="PF25876">
    <property type="entry name" value="HH_MFP_RND"/>
    <property type="match status" value="1"/>
</dbReference>
<dbReference type="Gene3D" id="2.40.50.100">
    <property type="match status" value="1"/>
</dbReference>
<dbReference type="EMBL" id="MLJW01000011">
    <property type="protein sequence ID" value="OIR14711.1"/>
    <property type="molecule type" value="Genomic_DNA"/>
</dbReference>
<organism evidence="10">
    <name type="scientific">mine drainage metagenome</name>
    <dbReference type="NCBI Taxonomy" id="410659"/>
    <lineage>
        <taxon>unclassified sequences</taxon>
        <taxon>metagenomes</taxon>
        <taxon>ecological metagenomes</taxon>
    </lineage>
</organism>
<evidence type="ECO:0000259" key="7">
    <source>
        <dbReference type="Pfam" id="PF25876"/>
    </source>
</evidence>
<name>A0A1J5T1N3_9ZZZZ</name>
<evidence type="ECO:0000256" key="5">
    <source>
        <dbReference type="SAM" id="Coils"/>
    </source>
</evidence>
<feature type="domain" description="p-hydroxybenzoic acid efflux pump subunit AaeA-like beta-barrel" evidence="9">
    <location>
        <begin position="233"/>
        <end position="325"/>
    </location>
</feature>
<evidence type="ECO:0000259" key="8">
    <source>
        <dbReference type="Pfam" id="PF25917"/>
    </source>
</evidence>
<dbReference type="Pfam" id="PF25963">
    <property type="entry name" value="Beta-barrel_AAEA"/>
    <property type="match status" value="1"/>
</dbReference>
<dbReference type="SUPFAM" id="SSF111369">
    <property type="entry name" value="HlyD-like secretion proteins"/>
    <property type="match status" value="3"/>
</dbReference>
<keyword evidence="5" id="KW-0175">Coiled coil</keyword>
<protein>
    <submittedName>
        <fullName evidence="10">Putative multidrug resistance protein EmrK</fullName>
    </submittedName>
</protein>
<sequence>MERLKAHKKKIIIALALVALIAGFSIAYFARLSRSTENAYINADVVNVAAQVNGRVVAVYVKDNQHVHKGDALFDIDPEPFSIALERAQADLALARQSARQDSAEIAVARAQVSQAESDLANAHSTYARDKELVEQHFLSQQSLDDAQTRMQALQASLEQARGKLTKAMSAPVKTSERGDVLKAQAAIDQAKLDLEHTHVIAAQDGQISNLSLTAGSLVGVGVPLFALIADNSFHIDANYKETELAGIHPGQNVDIQIDMYPGQHFKGTVESLSGGTGTAFSLLPPQNATGNWVKIAQRVPVRIKFAPTDAAHPLRIGATATVSVQLK</sequence>
<dbReference type="PANTHER" id="PTHR30386:SF26">
    <property type="entry name" value="TRANSPORT PROTEIN COMB"/>
    <property type="match status" value="1"/>
</dbReference>
<evidence type="ECO:0000313" key="10">
    <source>
        <dbReference type="EMBL" id="OIR14711.1"/>
    </source>
</evidence>
<dbReference type="GO" id="GO:0016020">
    <property type="term" value="C:membrane"/>
    <property type="evidence" value="ECO:0007669"/>
    <property type="project" value="UniProtKB-SubCell"/>
</dbReference>
<dbReference type="GO" id="GO:0055085">
    <property type="term" value="P:transmembrane transport"/>
    <property type="evidence" value="ECO:0007669"/>
    <property type="project" value="InterPro"/>
</dbReference>
<evidence type="ECO:0000256" key="2">
    <source>
        <dbReference type="ARBA" id="ARBA00022692"/>
    </source>
</evidence>
<gene>
    <name evidence="10" type="primary">emrK_5</name>
    <name evidence="10" type="ORF">GALL_45170</name>
</gene>
<proteinExistence type="predicted"/>
<evidence type="ECO:0000256" key="6">
    <source>
        <dbReference type="SAM" id="Phobius"/>
    </source>
</evidence>
<reference evidence="10" key="1">
    <citation type="submission" date="2016-10" db="EMBL/GenBank/DDBJ databases">
        <title>Sequence of Gallionella enrichment culture.</title>
        <authorList>
            <person name="Poehlein A."/>
            <person name="Muehling M."/>
            <person name="Daniel R."/>
        </authorList>
    </citation>
    <scope>NUCLEOTIDE SEQUENCE</scope>
</reference>
<keyword evidence="2 6" id="KW-0812">Transmembrane</keyword>
<comment type="caution">
    <text evidence="10">The sequence shown here is derived from an EMBL/GenBank/DDBJ whole genome shotgun (WGS) entry which is preliminary data.</text>
</comment>
<keyword evidence="4 6" id="KW-0472">Membrane</keyword>
<keyword evidence="3 6" id="KW-1133">Transmembrane helix</keyword>
<dbReference type="Gene3D" id="2.40.30.170">
    <property type="match status" value="1"/>
</dbReference>
<dbReference type="InterPro" id="IPR058625">
    <property type="entry name" value="MdtA-like_BSH"/>
</dbReference>
<evidence type="ECO:0000256" key="3">
    <source>
        <dbReference type="ARBA" id="ARBA00022989"/>
    </source>
</evidence>
<dbReference type="PANTHER" id="PTHR30386">
    <property type="entry name" value="MEMBRANE FUSION SUBUNIT OF EMRAB-TOLC MULTIDRUG EFFLUX PUMP"/>
    <property type="match status" value="1"/>
</dbReference>
<feature type="coiled-coil region" evidence="5">
    <location>
        <begin position="144"/>
        <end position="171"/>
    </location>
</feature>
<evidence type="ECO:0000256" key="4">
    <source>
        <dbReference type="ARBA" id="ARBA00023136"/>
    </source>
</evidence>